<evidence type="ECO:0000313" key="3">
    <source>
        <dbReference type="Proteomes" id="UP000321258"/>
    </source>
</evidence>
<evidence type="ECO:0000259" key="1">
    <source>
        <dbReference type="SMART" id="SM01008"/>
    </source>
</evidence>
<dbReference type="GO" id="GO:0016491">
    <property type="term" value="F:oxidoreductase activity"/>
    <property type="evidence" value="ECO:0007669"/>
    <property type="project" value="InterPro"/>
</dbReference>
<proteinExistence type="predicted"/>
<name>A0A512ISK3_9HYPH</name>
<gene>
    <name evidence="2" type="ORF">MHA02_30740</name>
</gene>
<reference evidence="2 3" key="1">
    <citation type="submission" date="2019-07" db="EMBL/GenBank/DDBJ databases">
        <title>Whole genome shotgun sequence of Methylobacterium haplocladii NBRC 107714.</title>
        <authorList>
            <person name="Hosoyama A."/>
            <person name="Uohara A."/>
            <person name="Ohji S."/>
            <person name="Ichikawa N."/>
        </authorList>
    </citation>
    <scope>NUCLEOTIDE SEQUENCE [LARGE SCALE GENOMIC DNA]</scope>
    <source>
        <strain evidence="2 3">NBRC 107714</strain>
    </source>
</reference>
<feature type="domain" description="Aldehyde oxidase/xanthine dehydrogenase a/b hammerhead" evidence="1">
    <location>
        <begin position="23"/>
        <end position="111"/>
    </location>
</feature>
<protein>
    <recommendedName>
        <fullName evidence="1">Aldehyde oxidase/xanthine dehydrogenase a/b hammerhead domain-containing protein</fullName>
    </recommendedName>
</protein>
<dbReference type="EMBL" id="BJZT01000033">
    <property type="protein sequence ID" value="GEP00687.1"/>
    <property type="molecule type" value="Genomic_DNA"/>
</dbReference>
<dbReference type="OrthoDB" id="9767994at2"/>
<dbReference type="SUPFAM" id="SSF54665">
    <property type="entry name" value="CO dehydrogenase molybdoprotein N-domain-like"/>
    <property type="match status" value="1"/>
</dbReference>
<dbReference type="SMART" id="SM01008">
    <property type="entry name" value="Ald_Xan_dh_C"/>
    <property type="match status" value="1"/>
</dbReference>
<dbReference type="SUPFAM" id="SSF56003">
    <property type="entry name" value="Molybdenum cofactor-binding domain"/>
    <property type="match status" value="1"/>
</dbReference>
<dbReference type="Proteomes" id="UP000321258">
    <property type="component" value="Unassembled WGS sequence"/>
</dbReference>
<accession>A0A512ISK3</accession>
<dbReference type="RefSeq" id="WP_147080188.1">
    <property type="nucleotide sequence ID" value="NZ_BJZT01000033.1"/>
</dbReference>
<organism evidence="2 3">
    <name type="scientific">Methylobacterium haplocladii</name>
    <dbReference type="NCBI Taxonomy" id="1176176"/>
    <lineage>
        <taxon>Bacteria</taxon>
        <taxon>Pseudomonadati</taxon>
        <taxon>Pseudomonadota</taxon>
        <taxon>Alphaproteobacteria</taxon>
        <taxon>Hyphomicrobiales</taxon>
        <taxon>Methylobacteriaceae</taxon>
        <taxon>Methylobacterium</taxon>
    </lineage>
</organism>
<dbReference type="InterPro" id="IPR052516">
    <property type="entry name" value="N-heterocyclic_Hydroxylase"/>
</dbReference>
<dbReference type="Gene3D" id="3.90.1170.50">
    <property type="entry name" value="Aldehyde oxidase/xanthine dehydrogenase, a/b hammerhead"/>
    <property type="match status" value="1"/>
</dbReference>
<sequence>MLVSGALPLGAGMGAVKSTLPTSRTAAFVTDIRLPDLLHAVIARPPLPGWRLTGLDDAAALRMGRVAGVIRLEPANAAGIARLGGVAVLARDTWTALRGRDALRPIWKETVEIGDEPARSFFIPETAEPLMEPPSATVQAGAGRCAAWTHTHEPEALRKALAACLDLAPDAVTLHPPPSVCGQGASNPAYAVEAALLSRAMAGAPVSLTWTVADDLPFRRGSPWA</sequence>
<dbReference type="PANTHER" id="PTHR47495:SF3">
    <property type="entry name" value="BLR6219 PROTEIN"/>
    <property type="match status" value="1"/>
</dbReference>
<dbReference type="PANTHER" id="PTHR47495">
    <property type="entry name" value="ALDEHYDE DEHYDROGENASE"/>
    <property type="match status" value="1"/>
</dbReference>
<dbReference type="InterPro" id="IPR000674">
    <property type="entry name" value="Ald_Oxase/Xan_DH_a/b"/>
</dbReference>
<dbReference type="AlphaFoldDB" id="A0A512ISK3"/>
<dbReference type="InterPro" id="IPR036856">
    <property type="entry name" value="Ald_Oxase/Xan_DH_a/b_sf"/>
</dbReference>
<keyword evidence="3" id="KW-1185">Reference proteome</keyword>
<comment type="caution">
    <text evidence="2">The sequence shown here is derived from an EMBL/GenBank/DDBJ whole genome shotgun (WGS) entry which is preliminary data.</text>
</comment>
<evidence type="ECO:0000313" key="2">
    <source>
        <dbReference type="EMBL" id="GEP00687.1"/>
    </source>
</evidence>
<dbReference type="Gene3D" id="3.30.365.10">
    <property type="entry name" value="Aldehyde oxidase/xanthine dehydrogenase, molybdopterin binding domain"/>
    <property type="match status" value="1"/>
</dbReference>
<dbReference type="InterPro" id="IPR037165">
    <property type="entry name" value="AldOxase/xan_DH_Mopterin-bd_sf"/>
</dbReference>